<evidence type="ECO:0000259" key="10">
    <source>
        <dbReference type="Pfam" id="PF08541"/>
    </source>
</evidence>
<comment type="catalytic activity">
    <reaction evidence="9">
        <text>malonyl-[ACP] + acetyl-CoA + H(+) = 3-oxobutanoyl-[ACP] + CO2 + CoA</text>
        <dbReference type="Rhea" id="RHEA:12080"/>
        <dbReference type="Rhea" id="RHEA-COMP:9623"/>
        <dbReference type="Rhea" id="RHEA-COMP:9625"/>
        <dbReference type="ChEBI" id="CHEBI:15378"/>
        <dbReference type="ChEBI" id="CHEBI:16526"/>
        <dbReference type="ChEBI" id="CHEBI:57287"/>
        <dbReference type="ChEBI" id="CHEBI:57288"/>
        <dbReference type="ChEBI" id="CHEBI:78449"/>
        <dbReference type="ChEBI" id="CHEBI:78450"/>
        <dbReference type="EC" id="2.3.1.180"/>
    </reaction>
</comment>
<comment type="caution">
    <text evidence="12">The sequence shown here is derived from an EMBL/GenBank/DDBJ whole genome shotgun (WGS) entry which is preliminary data.</text>
</comment>
<feature type="region of interest" description="ACP-binding" evidence="9">
    <location>
        <begin position="245"/>
        <end position="249"/>
    </location>
</feature>
<evidence type="ECO:0000313" key="13">
    <source>
        <dbReference type="Proteomes" id="UP000824214"/>
    </source>
</evidence>
<dbReference type="InterPro" id="IPR013751">
    <property type="entry name" value="ACP_syn_III_N"/>
</dbReference>
<dbReference type="EC" id="2.3.1.180" evidence="9"/>
<reference evidence="12" key="1">
    <citation type="journal article" date="2021" name="PeerJ">
        <title>Extensive microbial diversity within the chicken gut microbiome revealed by metagenomics and culture.</title>
        <authorList>
            <person name="Gilroy R."/>
            <person name="Ravi A."/>
            <person name="Getino M."/>
            <person name="Pursley I."/>
            <person name="Horton D.L."/>
            <person name="Alikhan N.F."/>
            <person name="Baker D."/>
            <person name="Gharbi K."/>
            <person name="Hall N."/>
            <person name="Watson M."/>
            <person name="Adriaenssens E.M."/>
            <person name="Foster-Nyarko E."/>
            <person name="Jarju S."/>
            <person name="Secka A."/>
            <person name="Antonio M."/>
            <person name="Oren A."/>
            <person name="Chaudhuri R.R."/>
            <person name="La Ragione R."/>
            <person name="Hildebrand F."/>
            <person name="Pallen M.J."/>
        </authorList>
    </citation>
    <scope>NUCLEOTIDE SEQUENCE</scope>
    <source>
        <strain evidence="12">ChiBcolR8-3208</strain>
    </source>
</reference>
<reference evidence="12" key="2">
    <citation type="submission" date="2021-04" db="EMBL/GenBank/DDBJ databases">
        <authorList>
            <person name="Gilroy R."/>
        </authorList>
    </citation>
    <scope>NUCLEOTIDE SEQUENCE</scope>
    <source>
        <strain evidence="12">ChiBcolR8-3208</strain>
    </source>
</reference>
<dbReference type="GO" id="GO:0006633">
    <property type="term" value="P:fatty acid biosynthetic process"/>
    <property type="evidence" value="ECO:0007669"/>
    <property type="project" value="UniProtKB-UniRule"/>
</dbReference>
<dbReference type="GO" id="GO:0033818">
    <property type="term" value="F:beta-ketoacyl-acyl-carrier-protein synthase III activity"/>
    <property type="evidence" value="ECO:0007669"/>
    <property type="project" value="UniProtKB-UniRule"/>
</dbReference>
<dbReference type="PANTHER" id="PTHR34069">
    <property type="entry name" value="3-OXOACYL-[ACYL-CARRIER-PROTEIN] SYNTHASE 3"/>
    <property type="match status" value="1"/>
</dbReference>
<feature type="active site" evidence="9">
    <location>
        <position position="275"/>
    </location>
</feature>
<keyword evidence="4 9" id="KW-0808">Transferase</keyword>
<evidence type="ECO:0000256" key="5">
    <source>
        <dbReference type="ARBA" id="ARBA00022832"/>
    </source>
</evidence>
<evidence type="ECO:0000256" key="1">
    <source>
        <dbReference type="ARBA" id="ARBA00008642"/>
    </source>
</evidence>
<dbReference type="InterPro" id="IPR016039">
    <property type="entry name" value="Thiolase-like"/>
</dbReference>
<dbReference type="NCBIfam" id="TIGR00747">
    <property type="entry name" value="fabH"/>
    <property type="match status" value="1"/>
</dbReference>
<keyword evidence="5 9" id="KW-0276">Fatty acid metabolism</keyword>
<evidence type="ECO:0000256" key="4">
    <source>
        <dbReference type="ARBA" id="ARBA00022679"/>
    </source>
</evidence>
<protein>
    <recommendedName>
        <fullName evidence="9">Beta-ketoacyl-[acyl-carrier-protein] synthase III</fullName>
        <shortName evidence="9">Beta-ketoacyl-ACP synthase III</shortName>
        <shortName evidence="9">KAS III</shortName>
        <ecNumber evidence="9">2.3.1.180</ecNumber>
    </recommendedName>
    <alternativeName>
        <fullName evidence="9">3-oxoacyl-[acyl-carrier-protein] synthase 3</fullName>
    </alternativeName>
    <alternativeName>
        <fullName evidence="9">3-oxoacyl-[acyl-carrier-protein] synthase III</fullName>
    </alternativeName>
</protein>
<comment type="function">
    <text evidence="9">Catalyzes the condensation reaction of fatty acid synthesis by the addition to an acyl acceptor of two carbons from malonyl-ACP. Catalyzes the first condensation reaction which initiates fatty acid synthesis and may therefore play a role in governing the total rate of fatty acid production. Possesses both acetoacetyl-ACP synthase and acetyl transacylase activities. Its substrate specificity determines the biosynthesis of branched-chain and/or straight-chain of fatty acids.</text>
</comment>
<comment type="subunit">
    <text evidence="9">Homodimer.</text>
</comment>
<organism evidence="12 13">
    <name type="scientific">Candidatus Acutalibacter ornithocaccae</name>
    <dbReference type="NCBI Taxonomy" id="2838416"/>
    <lineage>
        <taxon>Bacteria</taxon>
        <taxon>Bacillati</taxon>
        <taxon>Bacillota</taxon>
        <taxon>Clostridia</taxon>
        <taxon>Eubacteriales</taxon>
        <taxon>Acutalibacteraceae</taxon>
        <taxon>Acutalibacter</taxon>
    </lineage>
</organism>
<evidence type="ECO:0000256" key="2">
    <source>
        <dbReference type="ARBA" id="ARBA00022490"/>
    </source>
</evidence>
<keyword evidence="3 9" id="KW-0444">Lipid biosynthesis</keyword>
<dbReference type="CDD" id="cd00830">
    <property type="entry name" value="KAS_III"/>
    <property type="match status" value="1"/>
</dbReference>
<feature type="domain" description="Beta-ketoacyl-[acyl-carrier-protein] synthase III C-terminal" evidence="10">
    <location>
        <begin position="228"/>
        <end position="318"/>
    </location>
</feature>
<name>A0A9D2LZG2_9FIRM</name>
<feature type="active site" evidence="9">
    <location>
        <position position="244"/>
    </location>
</feature>
<evidence type="ECO:0000256" key="3">
    <source>
        <dbReference type="ARBA" id="ARBA00022516"/>
    </source>
</evidence>
<dbReference type="Gene3D" id="3.40.47.10">
    <property type="match status" value="1"/>
</dbReference>
<evidence type="ECO:0000256" key="6">
    <source>
        <dbReference type="ARBA" id="ARBA00023098"/>
    </source>
</evidence>
<dbReference type="Pfam" id="PF08545">
    <property type="entry name" value="ACP_syn_III"/>
    <property type="match status" value="1"/>
</dbReference>
<evidence type="ECO:0000256" key="7">
    <source>
        <dbReference type="ARBA" id="ARBA00023160"/>
    </source>
</evidence>
<comment type="subcellular location">
    <subcellularLocation>
        <location evidence="9">Cytoplasm</location>
    </subcellularLocation>
</comment>
<dbReference type="InterPro" id="IPR004655">
    <property type="entry name" value="FabH"/>
</dbReference>
<keyword evidence="6 9" id="KW-0443">Lipid metabolism</keyword>
<comment type="similarity">
    <text evidence="1 9">Belongs to the thiolase-like superfamily. FabH family.</text>
</comment>
<dbReference type="SUPFAM" id="SSF53901">
    <property type="entry name" value="Thiolase-like"/>
    <property type="match status" value="1"/>
</dbReference>
<sequence>MSFQILGTGSFAPERVLTNEDLSHMVETSDEWITKRVGVKQRHVCTTETATDMGVAAARRALENSGVKPEELDMIIAATISADTISPGLAGMVQNRIGAHCPCFDINVACPGFLYALDVADGFFVRGRVKKVLVVSAERMSGLIDWTDRSTCVIFGDGAGAAVLGEGEGYLSSVLTTKGGEDVISIPTKWDNSPFYEHQLKKNVVNMQGQETYKFAVTSMVRDVRQVMEEAGITGDQVKAVIPHQANYRIINEARRRLPEIAPEKFLINIDRYGNTSSASEPILLDEANRQGLLQRGDYVVLTAFGGGLSTAACVVRW</sequence>
<gene>
    <name evidence="9" type="primary">fabH</name>
    <name evidence="12" type="ORF">H9942_05895</name>
</gene>
<keyword evidence="2 9" id="KW-0963">Cytoplasm</keyword>
<keyword evidence="8 9" id="KW-0012">Acyltransferase</keyword>
<dbReference type="PANTHER" id="PTHR34069:SF2">
    <property type="entry name" value="BETA-KETOACYL-[ACYL-CARRIER-PROTEIN] SYNTHASE III"/>
    <property type="match status" value="1"/>
</dbReference>
<evidence type="ECO:0000256" key="9">
    <source>
        <dbReference type="HAMAP-Rule" id="MF_01815"/>
    </source>
</evidence>
<evidence type="ECO:0000313" key="12">
    <source>
        <dbReference type="EMBL" id="HJB37583.1"/>
    </source>
</evidence>
<dbReference type="HAMAP" id="MF_01815">
    <property type="entry name" value="FabH"/>
    <property type="match status" value="1"/>
</dbReference>
<accession>A0A9D2LZG2</accession>
<proteinExistence type="inferred from homology"/>
<keyword evidence="9" id="KW-0511">Multifunctional enzyme</keyword>
<dbReference type="NCBIfam" id="NF006829">
    <property type="entry name" value="PRK09352.1"/>
    <property type="match status" value="1"/>
</dbReference>
<dbReference type="AlphaFoldDB" id="A0A9D2LZG2"/>
<comment type="domain">
    <text evidence="9">The last Arg residue of the ACP-binding site is essential for the weak association between ACP/AcpP and FabH.</text>
</comment>
<dbReference type="Pfam" id="PF08541">
    <property type="entry name" value="ACP_syn_III_C"/>
    <property type="match status" value="1"/>
</dbReference>
<dbReference type="InterPro" id="IPR013747">
    <property type="entry name" value="ACP_syn_III_C"/>
</dbReference>
<keyword evidence="7 9" id="KW-0275">Fatty acid biosynthesis</keyword>
<dbReference type="GO" id="GO:0044550">
    <property type="term" value="P:secondary metabolite biosynthetic process"/>
    <property type="evidence" value="ECO:0007669"/>
    <property type="project" value="TreeGrafter"/>
</dbReference>
<dbReference type="GO" id="GO:0004315">
    <property type="term" value="F:3-oxoacyl-[acyl-carrier-protein] synthase activity"/>
    <property type="evidence" value="ECO:0007669"/>
    <property type="project" value="InterPro"/>
</dbReference>
<feature type="active site" evidence="9">
    <location>
        <position position="110"/>
    </location>
</feature>
<dbReference type="Proteomes" id="UP000824214">
    <property type="component" value="Unassembled WGS sequence"/>
</dbReference>
<feature type="domain" description="Beta-ketoacyl-[acyl-carrier-protein] synthase III N-terminal" evidence="11">
    <location>
        <begin position="104"/>
        <end position="179"/>
    </location>
</feature>
<evidence type="ECO:0000259" key="11">
    <source>
        <dbReference type="Pfam" id="PF08545"/>
    </source>
</evidence>
<dbReference type="GO" id="GO:0005737">
    <property type="term" value="C:cytoplasm"/>
    <property type="evidence" value="ECO:0007669"/>
    <property type="project" value="UniProtKB-SubCell"/>
</dbReference>
<comment type="pathway">
    <text evidence="9">Lipid metabolism; fatty acid biosynthesis.</text>
</comment>
<evidence type="ECO:0000256" key="8">
    <source>
        <dbReference type="ARBA" id="ARBA00023315"/>
    </source>
</evidence>
<dbReference type="EMBL" id="DWXZ01000124">
    <property type="protein sequence ID" value="HJB37583.1"/>
    <property type="molecule type" value="Genomic_DNA"/>
</dbReference>